<dbReference type="GO" id="GO:0055129">
    <property type="term" value="P:L-proline biosynthetic process"/>
    <property type="evidence" value="ECO:0007669"/>
    <property type="project" value="TreeGrafter"/>
</dbReference>
<evidence type="ECO:0000313" key="6">
    <source>
        <dbReference type="Proteomes" id="UP000242915"/>
    </source>
</evidence>
<dbReference type="GO" id="GO:0004735">
    <property type="term" value="F:pyrroline-5-carboxylate reductase activity"/>
    <property type="evidence" value="ECO:0007669"/>
    <property type="project" value="TreeGrafter"/>
</dbReference>
<dbReference type="Gene3D" id="3.40.50.720">
    <property type="entry name" value="NAD(P)-binding Rossmann-like Domain"/>
    <property type="match status" value="1"/>
</dbReference>
<protein>
    <submittedName>
        <fullName evidence="5">Pyrroline-5-carboxylate reductase</fullName>
    </submittedName>
</protein>
<keyword evidence="6" id="KW-1185">Reference proteome</keyword>
<feature type="domain" description="Pyrroline-5-carboxylate reductase catalytic N-terminal" evidence="3">
    <location>
        <begin position="3"/>
        <end position="94"/>
    </location>
</feature>
<dbReference type="SUPFAM" id="SSF48179">
    <property type="entry name" value="6-phosphogluconate dehydrogenase C-terminal domain-like"/>
    <property type="match status" value="1"/>
</dbReference>
<organism evidence="5 6">
    <name type="scientific">Pseudomonas segetis</name>
    <dbReference type="NCBI Taxonomy" id="298908"/>
    <lineage>
        <taxon>Bacteria</taxon>
        <taxon>Pseudomonadati</taxon>
        <taxon>Pseudomonadota</taxon>
        <taxon>Gammaproteobacteria</taxon>
        <taxon>Pseudomonadales</taxon>
        <taxon>Pseudomonadaceae</taxon>
        <taxon>Pseudomonas</taxon>
    </lineage>
</organism>
<evidence type="ECO:0000256" key="2">
    <source>
        <dbReference type="ARBA" id="ARBA00023002"/>
    </source>
</evidence>
<dbReference type="Proteomes" id="UP000242915">
    <property type="component" value="Unassembled WGS sequence"/>
</dbReference>
<dbReference type="InterPro" id="IPR036291">
    <property type="entry name" value="NAD(P)-bd_dom_sf"/>
</dbReference>
<dbReference type="RefSeq" id="WP_089360649.1">
    <property type="nucleotide sequence ID" value="NZ_FZOG01000005.1"/>
</dbReference>
<comment type="similarity">
    <text evidence="1">Belongs to the pyrroline-5-carboxylate reductase family.</text>
</comment>
<dbReference type="PANTHER" id="PTHR11645">
    <property type="entry name" value="PYRROLINE-5-CARBOXYLATE REDUCTASE"/>
    <property type="match status" value="1"/>
</dbReference>
<reference evidence="6" key="1">
    <citation type="submission" date="2017-06" db="EMBL/GenBank/DDBJ databases">
        <authorList>
            <person name="Varghese N."/>
            <person name="Submissions S."/>
        </authorList>
    </citation>
    <scope>NUCLEOTIDE SEQUENCE [LARGE SCALE GENOMIC DNA]</scope>
    <source>
        <strain evidence="6">CIP 108523</strain>
    </source>
</reference>
<dbReference type="InterPro" id="IPR029036">
    <property type="entry name" value="P5CR_dimer"/>
</dbReference>
<evidence type="ECO:0000259" key="4">
    <source>
        <dbReference type="Pfam" id="PF14748"/>
    </source>
</evidence>
<name>A0A239HL75_9PSED</name>
<keyword evidence="2" id="KW-0560">Oxidoreductase</keyword>
<dbReference type="EMBL" id="FZOG01000005">
    <property type="protein sequence ID" value="SNS81881.1"/>
    <property type="molecule type" value="Genomic_DNA"/>
</dbReference>
<evidence type="ECO:0000259" key="3">
    <source>
        <dbReference type="Pfam" id="PF03807"/>
    </source>
</evidence>
<feature type="domain" description="Pyrroline-5-carboxylate reductase dimerisation" evidence="4">
    <location>
        <begin position="156"/>
        <end position="248"/>
    </location>
</feature>
<dbReference type="AlphaFoldDB" id="A0A239HL75"/>
<dbReference type="InterPro" id="IPR008927">
    <property type="entry name" value="6-PGluconate_DH-like_C_sf"/>
</dbReference>
<dbReference type="InterPro" id="IPR028939">
    <property type="entry name" value="P5C_Rdtase_cat_N"/>
</dbReference>
<evidence type="ECO:0000256" key="1">
    <source>
        <dbReference type="ARBA" id="ARBA00005525"/>
    </source>
</evidence>
<proteinExistence type="inferred from homology"/>
<dbReference type="PANTHER" id="PTHR11645:SF0">
    <property type="entry name" value="PYRROLINE-5-CARBOXYLATE REDUCTASE 3"/>
    <property type="match status" value="1"/>
</dbReference>
<sequence>MHTIGILGVGELTEKVVRGLRRSGYPGAIRLSPRNQARAQALSDAFDCQIMAGNQAVIDSSYLLILGVRPDAVAQLAEEVTITPGKTLVSLVAGMKLDALARYFPGAQVVRAMLSYAAQINSTTVVIYPRNDLVQQYLAPLGTAVLLDEEEAFELATVAACMNGWFYFWLQDLQQWFVAQGMPEAQARQLVLSNMQDCLASAHHNPDADLAAMGNAIASPGTFTARGVELLRRHQMSRPWSAACDATLQWLTADTASNEDEAGSD</sequence>
<dbReference type="Pfam" id="PF14748">
    <property type="entry name" value="P5CR_dimer"/>
    <property type="match status" value="1"/>
</dbReference>
<dbReference type="Pfam" id="PF03807">
    <property type="entry name" value="F420_oxidored"/>
    <property type="match status" value="1"/>
</dbReference>
<evidence type="ECO:0000313" key="5">
    <source>
        <dbReference type="EMBL" id="SNS81881.1"/>
    </source>
</evidence>
<accession>A0A239HL75</accession>
<dbReference type="Gene3D" id="1.10.3730.10">
    <property type="entry name" value="ProC C-terminal domain-like"/>
    <property type="match status" value="1"/>
</dbReference>
<dbReference type="SUPFAM" id="SSF51735">
    <property type="entry name" value="NAD(P)-binding Rossmann-fold domains"/>
    <property type="match status" value="1"/>
</dbReference>
<gene>
    <name evidence="5" type="ORF">SAMN05216255_3444</name>
</gene>